<keyword evidence="1" id="KW-0812">Transmembrane</keyword>
<feature type="transmembrane region" description="Helical" evidence="1">
    <location>
        <begin position="161"/>
        <end position="188"/>
    </location>
</feature>
<evidence type="ECO:0000313" key="3">
    <source>
        <dbReference type="Proteomes" id="UP000215214"/>
    </source>
</evidence>
<dbReference type="EMBL" id="LT899436">
    <property type="protein sequence ID" value="SNR17016.1"/>
    <property type="molecule type" value="Genomic_DNA"/>
</dbReference>
<dbReference type="RefSeq" id="WP_095073950.1">
    <property type="nucleotide sequence ID" value="NZ_LT899436.1"/>
</dbReference>
<keyword evidence="3" id="KW-1185">Reference proteome</keyword>
<accession>A0A238UDB5</accession>
<sequence>MHKFIVNQEALMKNVFIKDDTILASDENYENEETFLDKVNTQKKSFLDTHIHIKIKEITKFILEEKELAIQLFFKKGNKNSKTYFQFNDISEYTAVKEYFLYTTNFSLKKESSNSFSSWIKQALYTIIAFIMTIITFNMARSIESGDTVSISGGKRGLKRLMLLLAESLGTTNTIVVGSLVVMAFLYWTYTSYKKGKKEIEFYS</sequence>
<organism evidence="2 3">
    <name type="scientific">Tenacibaculum jejuense</name>
    <dbReference type="NCBI Taxonomy" id="584609"/>
    <lineage>
        <taxon>Bacteria</taxon>
        <taxon>Pseudomonadati</taxon>
        <taxon>Bacteroidota</taxon>
        <taxon>Flavobacteriia</taxon>
        <taxon>Flavobacteriales</taxon>
        <taxon>Flavobacteriaceae</taxon>
        <taxon>Tenacibaculum</taxon>
    </lineage>
</organism>
<dbReference type="Proteomes" id="UP000215214">
    <property type="component" value="Chromosome TJEJU"/>
</dbReference>
<proteinExistence type="predicted"/>
<keyword evidence="1" id="KW-1133">Transmembrane helix</keyword>
<reference evidence="2 3" key="1">
    <citation type="submission" date="2017-07" db="EMBL/GenBank/DDBJ databases">
        <authorList>
            <person name="Sun Z.S."/>
            <person name="Albrecht U."/>
            <person name="Echele G."/>
            <person name="Lee C.C."/>
        </authorList>
    </citation>
    <scope>NUCLEOTIDE SEQUENCE [LARGE SCALE GENOMIC DNA]</scope>
    <source>
        <strain evidence="3">type strain: KCTC 22618</strain>
    </source>
</reference>
<dbReference type="AlphaFoldDB" id="A0A238UDB5"/>
<keyword evidence="1" id="KW-0472">Membrane</keyword>
<protein>
    <submittedName>
        <fullName evidence="2">Uncharacterized protein</fullName>
    </submittedName>
</protein>
<feature type="transmembrane region" description="Helical" evidence="1">
    <location>
        <begin position="123"/>
        <end position="140"/>
    </location>
</feature>
<evidence type="ECO:0000313" key="2">
    <source>
        <dbReference type="EMBL" id="SNR17016.1"/>
    </source>
</evidence>
<dbReference type="KEGG" id="tje:TJEJU_3366"/>
<name>A0A238UDB5_9FLAO</name>
<gene>
    <name evidence="2" type="ORF">TJEJU_3366</name>
</gene>
<evidence type="ECO:0000256" key="1">
    <source>
        <dbReference type="SAM" id="Phobius"/>
    </source>
</evidence>